<dbReference type="RefSeq" id="WP_127736490.1">
    <property type="nucleotide sequence ID" value="NZ_CAJCKN010000044.1"/>
</dbReference>
<dbReference type="GO" id="GO:0052621">
    <property type="term" value="F:diguanylate cyclase activity"/>
    <property type="evidence" value="ECO:0007669"/>
    <property type="project" value="TreeGrafter"/>
</dbReference>
<accession>A0A3S2UD63</accession>
<dbReference type="NCBIfam" id="TIGR00254">
    <property type="entry name" value="GGDEF"/>
    <property type="match status" value="1"/>
</dbReference>
<dbReference type="CDD" id="cd17574">
    <property type="entry name" value="REC_OmpR"/>
    <property type="match status" value="1"/>
</dbReference>
<name>A0A3S2UD63_9BACI</name>
<dbReference type="InterPro" id="IPR036641">
    <property type="entry name" value="HPT_dom_sf"/>
</dbReference>
<dbReference type="InterPro" id="IPR000160">
    <property type="entry name" value="GGDEF_dom"/>
</dbReference>
<feature type="domain" description="Response regulatory" evidence="2">
    <location>
        <begin position="411"/>
        <end position="534"/>
    </location>
</feature>
<dbReference type="Pfam" id="PF00072">
    <property type="entry name" value="Response_reg"/>
    <property type="match status" value="2"/>
</dbReference>
<dbReference type="Gene3D" id="3.30.70.270">
    <property type="match status" value="1"/>
</dbReference>
<feature type="domain" description="GGDEF" evidence="3">
    <location>
        <begin position="267"/>
        <end position="400"/>
    </location>
</feature>
<dbReference type="EMBL" id="RZTZ01000001">
    <property type="protein sequence ID" value="RVT67756.1"/>
    <property type="molecule type" value="Genomic_DNA"/>
</dbReference>
<dbReference type="CDD" id="cd01949">
    <property type="entry name" value="GGDEF"/>
    <property type="match status" value="1"/>
</dbReference>
<dbReference type="InterPro" id="IPR043128">
    <property type="entry name" value="Rev_trsase/Diguanyl_cyclase"/>
</dbReference>
<dbReference type="InterPro" id="IPR029787">
    <property type="entry name" value="Nucleotide_cyclase"/>
</dbReference>
<feature type="modified residue" description="4-aspartylphosphate" evidence="1">
    <location>
        <position position="467"/>
    </location>
</feature>
<dbReference type="PANTHER" id="PTHR45138:SF9">
    <property type="entry name" value="DIGUANYLATE CYCLASE DGCM-RELATED"/>
    <property type="match status" value="1"/>
</dbReference>
<dbReference type="GO" id="GO:1902201">
    <property type="term" value="P:negative regulation of bacterial-type flagellum-dependent cell motility"/>
    <property type="evidence" value="ECO:0007669"/>
    <property type="project" value="TreeGrafter"/>
</dbReference>
<gene>
    <name evidence="4" type="ORF">EM808_04590</name>
</gene>
<dbReference type="InterPro" id="IPR011006">
    <property type="entry name" value="CheY-like_superfamily"/>
</dbReference>
<feature type="domain" description="Response regulatory" evidence="2">
    <location>
        <begin position="111"/>
        <end position="227"/>
    </location>
</feature>
<dbReference type="GO" id="GO:0005886">
    <property type="term" value="C:plasma membrane"/>
    <property type="evidence" value="ECO:0007669"/>
    <property type="project" value="TreeGrafter"/>
</dbReference>
<protein>
    <submittedName>
        <fullName evidence="4">Response regulator</fullName>
    </submittedName>
</protein>
<dbReference type="GeneID" id="87619712"/>
<dbReference type="SUPFAM" id="SSF47226">
    <property type="entry name" value="Histidine-containing phosphotransfer domain, HPT domain"/>
    <property type="match status" value="1"/>
</dbReference>
<dbReference type="SMART" id="SM00267">
    <property type="entry name" value="GGDEF"/>
    <property type="match status" value="1"/>
</dbReference>
<dbReference type="AlphaFoldDB" id="A0A3S2UD63"/>
<dbReference type="Gene3D" id="3.40.50.2300">
    <property type="match status" value="2"/>
</dbReference>
<proteinExistence type="predicted"/>
<reference evidence="4 5" key="1">
    <citation type="submission" date="2019-01" db="EMBL/GenBank/DDBJ databases">
        <title>Bacillus sp. M5HDSG1-1, whole genome shotgun sequence.</title>
        <authorList>
            <person name="Tuo L."/>
        </authorList>
    </citation>
    <scope>NUCLEOTIDE SEQUENCE [LARGE SCALE GENOMIC DNA]</scope>
    <source>
        <strain evidence="4 5">M5HDSG1-1</strain>
    </source>
</reference>
<dbReference type="Proteomes" id="UP000288024">
    <property type="component" value="Unassembled WGS sequence"/>
</dbReference>
<dbReference type="PROSITE" id="PS50887">
    <property type="entry name" value="GGDEF"/>
    <property type="match status" value="1"/>
</dbReference>
<dbReference type="Pfam" id="PF00990">
    <property type="entry name" value="GGDEF"/>
    <property type="match status" value="1"/>
</dbReference>
<comment type="caution">
    <text evidence="4">The sequence shown here is derived from an EMBL/GenBank/DDBJ whole genome shotgun (WGS) entry which is preliminary data.</text>
</comment>
<evidence type="ECO:0000256" key="1">
    <source>
        <dbReference type="PROSITE-ProRule" id="PRU00169"/>
    </source>
</evidence>
<dbReference type="GO" id="GO:0043709">
    <property type="term" value="P:cell adhesion involved in single-species biofilm formation"/>
    <property type="evidence" value="ECO:0007669"/>
    <property type="project" value="TreeGrafter"/>
</dbReference>
<dbReference type="GO" id="GO:0000160">
    <property type="term" value="P:phosphorelay signal transduction system"/>
    <property type="evidence" value="ECO:0007669"/>
    <property type="project" value="InterPro"/>
</dbReference>
<evidence type="ECO:0000259" key="2">
    <source>
        <dbReference type="PROSITE" id="PS50110"/>
    </source>
</evidence>
<keyword evidence="5" id="KW-1185">Reference proteome</keyword>
<feature type="modified residue" description="4-aspartylphosphate" evidence="1">
    <location>
        <position position="160"/>
    </location>
</feature>
<evidence type="ECO:0000259" key="3">
    <source>
        <dbReference type="PROSITE" id="PS50887"/>
    </source>
</evidence>
<organism evidence="4 5">
    <name type="scientific">Niallia taxi</name>
    <dbReference type="NCBI Taxonomy" id="2499688"/>
    <lineage>
        <taxon>Bacteria</taxon>
        <taxon>Bacillati</taxon>
        <taxon>Bacillota</taxon>
        <taxon>Bacilli</taxon>
        <taxon>Bacillales</taxon>
        <taxon>Bacillaceae</taxon>
        <taxon>Niallia</taxon>
    </lineage>
</organism>
<sequence length="538" mass="62214">MIFDKYKSILITKMKNQLTGWFDNNEQASIENRDVYRFLHSIKGTSGTLELDLLYSISSELLAKVENRKSPWSIQELRDFLNGLMEISYEYEHFHEEIGKTPDLRDGDAPLIQIIDDDISLLIFLKDKLESKGWMVIANTTAEKAIEQYYNMHPDCIIIDINLPEQSGFEVLSVIQKHTNRAFIPKIMCSIKTDRESRIEAYKKGADDFIEKPIDVEEFLIRVERHLERKKIFDQSVLIDELTQVYNRKFLKDSYSRFISDMARLNSNGTIAVLDIDYFKRVNDTYGHIVGDKVLMEFAQFLKRSIRSTDTLFRYGGEEFVILFQRATETEIKEVLERMLEEFSQIDFKDGEQTFRLTFSAGIYRIENKEIGLHSAIKTADEALYLAKESGRARVETANKLKISKATKQLNVSIVDDDALIRSILINIFSSLEFDNISLDVKAYEDGMQFLDSDRLTQNGIHFLILDGIMPVMDGLEILQIVKKSQHRNNVHVLMLTGRKSENDIAEALKLGADDYVTKPFSLTELQARIVRLIKRMV</sequence>
<evidence type="ECO:0000313" key="5">
    <source>
        <dbReference type="Proteomes" id="UP000288024"/>
    </source>
</evidence>
<evidence type="ECO:0000313" key="4">
    <source>
        <dbReference type="EMBL" id="RVT67756.1"/>
    </source>
</evidence>
<dbReference type="FunFam" id="3.30.70.270:FF:000001">
    <property type="entry name" value="Diguanylate cyclase domain protein"/>
    <property type="match status" value="1"/>
</dbReference>
<keyword evidence="1" id="KW-0597">Phosphoprotein</keyword>
<dbReference type="PROSITE" id="PS50110">
    <property type="entry name" value="RESPONSE_REGULATORY"/>
    <property type="match status" value="2"/>
</dbReference>
<dbReference type="InterPro" id="IPR050469">
    <property type="entry name" value="Diguanylate_Cyclase"/>
</dbReference>
<dbReference type="SUPFAM" id="SSF52172">
    <property type="entry name" value="CheY-like"/>
    <property type="match status" value="2"/>
</dbReference>
<dbReference type="InterPro" id="IPR001789">
    <property type="entry name" value="Sig_transdc_resp-reg_receiver"/>
</dbReference>
<dbReference type="SMART" id="SM00448">
    <property type="entry name" value="REC"/>
    <property type="match status" value="2"/>
</dbReference>
<dbReference type="SUPFAM" id="SSF55073">
    <property type="entry name" value="Nucleotide cyclase"/>
    <property type="match status" value="1"/>
</dbReference>
<dbReference type="CDD" id="cd00156">
    <property type="entry name" value="REC"/>
    <property type="match status" value="1"/>
</dbReference>
<dbReference type="PANTHER" id="PTHR45138">
    <property type="entry name" value="REGULATORY COMPONENTS OF SENSORY TRANSDUCTION SYSTEM"/>
    <property type="match status" value="1"/>
</dbReference>